<reference evidence="6 7" key="1">
    <citation type="submission" date="2024-01" db="EMBL/GenBank/DDBJ databases">
        <authorList>
            <person name="Allen C."/>
            <person name="Tagirdzhanova G."/>
        </authorList>
    </citation>
    <scope>NUCLEOTIDE SEQUENCE [LARGE SCALE GENOMIC DNA]</scope>
</reference>
<organism evidence="6 7">
    <name type="scientific">Sporothrix curviconia</name>
    <dbReference type="NCBI Taxonomy" id="1260050"/>
    <lineage>
        <taxon>Eukaryota</taxon>
        <taxon>Fungi</taxon>
        <taxon>Dikarya</taxon>
        <taxon>Ascomycota</taxon>
        <taxon>Pezizomycotina</taxon>
        <taxon>Sordariomycetes</taxon>
        <taxon>Sordariomycetidae</taxon>
        <taxon>Ophiostomatales</taxon>
        <taxon>Ophiostomataceae</taxon>
        <taxon>Sporothrix</taxon>
    </lineage>
</organism>
<evidence type="ECO:0000256" key="5">
    <source>
        <dbReference type="SAM" id="Phobius"/>
    </source>
</evidence>
<dbReference type="InterPro" id="IPR050360">
    <property type="entry name" value="MFS_Sugar_Transporters"/>
</dbReference>
<accession>A0ABP0C2S0</accession>
<dbReference type="Gene3D" id="1.20.1250.20">
    <property type="entry name" value="MFS general substrate transporter like domains"/>
    <property type="match status" value="1"/>
</dbReference>
<gene>
    <name evidence="6" type="ORF">SCUCBS95973_006037</name>
</gene>
<dbReference type="PANTHER" id="PTHR48022:SF5">
    <property type="entry name" value="ALPHA-GLUCOSIDES PERMEASE MPH2-RELATED"/>
    <property type="match status" value="1"/>
</dbReference>
<dbReference type="PANTHER" id="PTHR48022">
    <property type="entry name" value="PLASTIDIC GLUCOSE TRANSPORTER 4"/>
    <property type="match status" value="1"/>
</dbReference>
<evidence type="ECO:0000313" key="6">
    <source>
        <dbReference type="EMBL" id="CAK7225947.1"/>
    </source>
</evidence>
<sequence>MQIIGGTTLRSYATYFFEEAVWPPGTVDSQERYWFIMPYVGRRTLFLWGVYVNTAIFFIIGGLGMQPNNNSFVWTIAALLVVNAFFSCVCMEPVVFALVPDIPSTVLRSKTVPIGRFVYSVINIPLSILTSYMINSSAWGWGAKDGFFWAGLGVLGTKDRTDAELDLLFEKKVPAWKFSTTEFHASEIGTKLF</sequence>
<dbReference type="InterPro" id="IPR036259">
    <property type="entry name" value="MFS_trans_sf"/>
</dbReference>
<dbReference type="Proteomes" id="UP001642405">
    <property type="component" value="Unassembled WGS sequence"/>
</dbReference>
<protein>
    <recommendedName>
        <fullName evidence="8">Major facilitator superfamily (MFS) profile domain-containing protein</fullName>
    </recommendedName>
</protein>
<dbReference type="EMBL" id="CAWUHB010000034">
    <property type="protein sequence ID" value="CAK7225947.1"/>
    <property type="molecule type" value="Genomic_DNA"/>
</dbReference>
<proteinExistence type="predicted"/>
<evidence type="ECO:0000313" key="7">
    <source>
        <dbReference type="Proteomes" id="UP001642405"/>
    </source>
</evidence>
<name>A0ABP0C2S0_9PEZI</name>
<keyword evidence="2 5" id="KW-0812">Transmembrane</keyword>
<feature type="transmembrane region" description="Helical" evidence="5">
    <location>
        <begin position="117"/>
        <end position="134"/>
    </location>
</feature>
<dbReference type="SUPFAM" id="SSF103473">
    <property type="entry name" value="MFS general substrate transporter"/>
    <property type="match status" value="1"/>
</dbReference>
<evidence type="ECO:0000256" key="3">
    <source>
        <dbReference type="ARBA" id="ARBA00022989"/>
    </source>
</evidence>
<dbReference type="Pfam" id="PF00083">
    <property type="entry name" value="Sugar_tr"/>
    <property type="match status" value="1"/>
</dbReference>
<feature type="transmembrane region" description="Helical" evidence="5">
    <location>
        <begin position="71"/>
        <end position="96"/>
    </location>
</feature>
<comment type="caution">
    <text evidence="6">The sequence shown here is derived from an EMBL/GenBank/DDBJ whole genome shotgun (WGS) entry which is preliminary data.</text>
</comment>
<feature type="transmembrane region" description="Helical" evidence="5">
    <location>
        <begin position="45"/>
        <end position="65"/>
    </location>
</feature>
<evidence type="ECO:0008006" key="8">
    <source>
        <dbReference type="Google" id="ProtNLM"/>
    </source>
</evidence>
<evidence type="ECO:0000256" key="4">
    <source>
        <dbReference type="ARBA" id="ARBA00023136"/>
    </source>
</evidence>
<evidence type="ECO:0000256" key="1">
    <source>
        <dbReference type="ARBA" id="ARBA00004141"/>
    </source>
</evidence>
<comment type="subcellular location">
    <subcellularLocation>
        <location evidence="1">Membrane</location>
        <topology evidence="1">Multi-pass membrane protein</topology>
    </subcellularLocation>
</comment>
<evidence type="ECO:0000256" key="2">
    <source>
        <dbReference type="ARBA" id="ARBA00022692"/>
    </source>
</evidence>
<dbReference type="InterPro" id="IPR005828">
    <property type="entry name" value="MFS_sugar_transport-like"/>
</dbReference>
<keyword evidence="3 5" id="KW-1133">Transmembrane helix</keyword>
<keyword evidence="7" id="KW-1185">Reference proteome</keyword>
<keyword evidence="4 5" id="KW-0472">Membrane</keyword>